<evidence type="ECO:0000256" key="3">
    <source>
        <dbReference type="ARBA" id="ARBA00022630"/>
    </source>
</evidence>
<dbReference type="PRINTS" id="PR00368">
    <property type="entry name" value="FADPNR"/>
</dbReference>
<evidence type="ECO:0000256" key="5">
    <source>
        <dbReference type="ARBA" id="ARBA00023002"/>
    </source>
</evidence>
<keyword evidence="8" id="KW-1185">Reference proteome</keyword>
<dbReference type="KEGG" id="zpl:ZBT109_0664"/>
<evidence type="ECO:0000313" key="8">
    <source>
        <dbReference type="Proteomes" id="UP000267342"/>
    </source>
</evidence>
<keyword evidence="5" id="KW-0560">Oxidoreductase</keyword>
<evidence type="ECO:0000259" key="6">
    <source>
        <dbReference type="Pfam" id="PF07992"/>
    </source>
</evidence>
<dbReference type="PANTHER" id="PTHR42913">
    <property type="entry name" value="APOPTOSIS-INDUCING FACTOR 1"/>
    <property type="match status" value="1"/>
</dbReference>
<dbReference type="Proteomes" id="UP000267342">
    <property type="component" value="Chromosome"/>
</dbReference>
<keyword evidence="4" id="KW-0274">FAD</keyword>
<gene>
    <name evidence="7" type="ORF">ZBT109_0664</name>
</gene>
<name>A0A348HCU0_9GAMM</name>
<dbReference type="GO" id="GO:0019646">
    <property type="term" value="P:aerobic electron transport chain"/>
    <property type="evidence" value="ECO:0007669"/>
    <property type="project" value="TreeGrafter"/>
</dbReference>
<dbReference type="PRINTS" id="PR00411">
    <property type="entry name" value="PNDRDTASEI"/>
</dbReference>
<reference evidence="7 8" key="1">
    <citation type="submission" date="2018-09" db="EMBL/GenBank/DDBJ databases">
        <title>Zymobacter palmae IAM14233 (=T109) whole genome analysis.</title>
        <authorList>
            <person name="Yanase H."/>
        </authorList>
    </citation>
    <scope>NUCLEOTIDE SEQUENCE [LARGE SCALE GENOMIC DNA]</scope>
    <source>
        <strain evidence="7 8">IAM14233</strain>
    </source>
</reference>
<dbReference type="EMBL" id="AP018933">
    <property type="protein sequence ID" value="BBG29442.1"/>
    <property type="molecule type" value="Genomic_DNA"/>
</dbReference>
<accession>A0A348HCU0</accession>
<dbReference type="RefSeq" id="WP_027705099.1">
    <property type="nucleotide sequence ID" value="NZ_AP018933.1"/>
</dbReference>
<evidence type="ECO:0000256" key="4">
    <source>
        <dbReference type="ARBA" id="ARBA00022827"/>
    </source>
</evidence>
<dbReference type="Pfam" id="PF07992">
    <property type="entry name" value="Pyr_redox_2"/>
    <property type="match status" value="1"/>
</dbReference>
<comment type="similarity">
    <text evidence="2">Belongs to the NADH dehydrogenase family.</text>
</comment>
<organism evidence="7 8">
    <name type="scientific">Zymobacter palmae</name>
    <dbReference type="NCBI Taxonomy" id="33074"/>
    <lineage>
        <taxon>Bacteria</taxon>
        <taxon>Pseudomonadati</taxon>
        <taxon>Pseudomonadota</taxon>
        <taxon>Gammaproteobacteria</taxon>
        <taxon>Oceanospirillales</taxon>
        <taxon>Halomonadaceae</taxon>
        <taxon>Zymobacter group</taxon>
        <taxon>Zymobacter</taxon>
    </lineage>
</organism>
<feature type="domain" description="FAD/NAD(P)-binding" evidence="6">
    <location>
        <begin position="5"/>
        <end position="338"/>
    </location>
</feature>
<dbReference type="InterPro" id="IPR023753">
    <property type="entry name" value="FAD/NAD-binding_dom"/>
</dbReference>
<dbReference type="Gene3D" id="3.50.50.100">
    <property type="match status" value="1"/>
</dbReference>
<evidence type="ECO:0000256" key="1">
    <source>
        <dbReference type="ARBA" id="ARBA00001974"/>
    </source>
</evidence>
<dbReference type="InterPro" id="IPR036188">
    <property type="entry name" value="FAD/NAD-bd_sf"/>
</dbReference>
<sequence length="434" mass="48011">MTCPRIVVVGGGAGGLELATRLGRTLGKRKRADIILVDRNPTHIWKPLLHEVAVGALDTDLDAVSYQSHARQNGYYFQRGTLTGLDKETRTLTLAPINDEEGKVIIGERSLNYDYLVMAVGSISNDFGTPGVRDNCYFLDSPQQAESFRQAMLSAFLKNAPADNGQDGDKELTIAIVGAGATGVELSAELFNAVEMLHSYRVTGVDRQRLKVHIIEAADRILPALAERISSNVHQELTRLGVQIHTKTMVAKADEHGFETSTGERIDADLLVWAAGVMAPKFLSELGLSTRRNNQIEVHQTMQSVDDPHIFAIGDCAACPQADDKFVPPRAQAAHQMASTMYKNLVALINGKEMKPFEYRDLGALVSLSHFHAAGRLMRGASTRGLFIEGWLARTFYTSLYRMHQQAIYGTPRMLAKIVVDRLNHWLRPRLKLH</sequence>
<keyword evidence="3" id="KW-0285">Flavoprotein</keyword>
<dbReference type="SUPFAM" id="SSF51905">
    <property type="entry name" value="FAD/NAD(P)-binding domain"/>
    <property type="match status" value="1"/>
</dbReference>
<dbReference type="AlphaFoldDB" id="A0A348HCU0"/>
<protein>
    <submittedName>
        <fullName evidence="7">NADH dehydrogenase, FAD-containing subunit</fullName>
    </submittedName>
</protein>
<proteinExistence type="inferred from homology"/>
<dbReference type="OrthoDB" id="9781621at2"/>
<evidence type="ECO:0000256" key="2">
    <source>
        <dbReference type="ARBA" id="ARBA00005272"/>
    </source>
</evidence>
<dbReference type="PANTHER" id="PTHR42913:SF3">
    <property type="entry name" value="64 KDA MITOCHONDRIAL NADH DEHYDROGENASE (EUROFUNG)"/>
    <property type="match status" value="1"/>
</dbReference>
<dbReference type="STRING" id="1123510.GCA_000620025_01979"/>
<dbReference type="InterPro" id="IPR051169">
    <property type="entry name" value="NADH-Q_oxidoreductase"/>
</dbReference>
<dbReference type="GO" id="GO:0003955">
    <property type="term" value="F:NAD(P)H dehydrogenase (quinone) activity"/>
    <property type="evidence" value="ECO:0007669"/>
    <property type="project" value="TreeGrafter"/>
</dbReference>
<comment type="cofactor">
    <cofactor evidence="1">
        <name>FAD</name>
        <dbReference type="ChEBI" id="CHEBI:57692"/>
    </cofactor>
</comment>
<evidence type="ECO:0000313" key="7">
    <source>
        <dbReference type="EMBL" id="BBG29442.1"/>
    </source>
</evidence>